<dbReference type="OrthoDB" id="6835762at2"/>
<dbReference type="STRING" id="371042.NG99_14715"/>
<dbReference type="InterPro" id="IPR007488">
    <property type="entry name" value="DUF535"/>
</dbReference>
<name>A0A0A3Z3C5_9GAMM</name>
<protein>
    <submittedName>
        <fullName evidence="1">Virulence protein</fullName>
    </submittedName>
</protein>
<dbReference type="RefSeq" id="WP_034894316.1">
    <property type="nucleotide sequence ID" value="NZ_JRUQ01000041.1"/>
</dbReference>
<dbReference type="eggNOG" id="COG2990">
    <property type="taxonomic scope" value="Bacteria"/>
</dbReference>
<dbReference type="EMBL" id="JRUQ01000041">
    <property type="protein sequence ID" value="KGT92254.1"/>
    <property type="molecule type" value="Genomic_DNA"/>
</dbReference>
<evidence type="ECO:0000313" key="2">
    <source>
        <dbReference type="Proteomes" id="UP000030351"/>
    </source>
</evidence>
<dbReference type="GO" id="GO:0006974">
    <property type="term" value="P:DNA damage response"/>
    <property type="evidence" value="ECO:0007669"/>
    <property type="project" value="TreeGrafter"/>
</dbReference>
<dbReference type="AlphaFoldDB" id="A0A0A3Z3C5"/>
<sequence>MPVSALAPRQDSSLTFFLSLISGKFKPGKLWYDPEYRVKYLFRSLAWPVDTWKMVTTIVREPLMREILPVQHTLPSKIHRPYLYSGMSMAARTHAIISHYQYVKQLSSPRLHQAMLTPQGVELMNFSGKSGETFTVTLACTGRCEREGEVNLLFRRNGVQLAMVTFAVTVINGEKVAIVGGIQGAHRDTPHELIREATKSCYGLFPKRILMEALTLICAATDIKKLEAVSDNGHIFRSLRYRLKKRSLFHASYNEFWETLNAQPLSDKLYQLPLSFVRKPLEEIASKKRSEYRKRYELLDLMREQFSQTIA</sequence>
<dbReference type="Pfam" id="PF04393">
    <property type="entry name" value="DUF535"/>
    <property type="match status" value="1"/>
</dbReference>
<dbReference type="PANTHER" id="PTHR38785">
    <property type="entry name" value="HOMOLOG OF VIRK"/>
    <property type="match status" value="1"/>
</dbReference>
<organism evidence="1 2">
    <name type="scientific">Erwinia typographi</name>
    <dbReference type="NCBI Taxonomy" id="371042"/>
    <lineage>
        <taxon>Bacteria</taxon>
        <taxon>Pseudomonadati</taxon>
        <taxon>Pseudomonadota</taxon>
        <taxon>Gammaproteobacteria</taxon>
        <taxon>Enterobacterales</taxon>
        <taxon>Erwiniaceae</taxon>
        <taxon>Erwinia</taxon>
    </lineage>
</organism>
<gene>
    <name evidence="1" type="ORF">NG99_14715</name>
</gene>
<dbReference type="PANTHER" id="PTHR38785:SF1">
    <property type="entry name" value="HOMOLOG OF VIRK"/>
    <property type="match status" value="1"/>
</dbReference>
<dbReference type="Proteomes" id="UP000030351">
    <property type="component" value="Unassembled WGS sequence"/>
</dbReference>
<reference evidence="1 2" key="1">
    <citation type="submission" date="2014-10" db="EMBL/GenBank/DDBJ databases">
        <title>Genome sequence of Erwinia typographi M043b.</title>
        <authorList>
            <person name="Chan K.-G."/>
            <person name="Tan W.-S."/>
        </authorList>
    </citation>
    <scope>NUCLEOTIDE SEQUENCE [LARGE SCALE GENOMIC DNA]</scope>
    <source>
        <strain evidence="1 2">M043b</strain>
    </source>
</reference>
<evidence type="ECO:0000313" key="1">
    <source>
        <dbReference type="EMBL" id="KGT92254.1"/>
    </source>
</evidence>
<comment type="caution">
    <text evidence="1">The sequence shown here is derived from an EMBL/GenBank/DDBJ whole genome shotgun (WGS) entry which is preliminary data.</text>
</comment>
<keyword evidence="2" id="KW-1185">Reference proteome</keyword>
<accession>A0A0A3Z3C5</accession>
<proteinExistence type="predicted"/>